<gene>
    <name evidence="2" type="ORF">VCS650_LOCUS4812</name>
</gene>
<evidence type="ECO:0000313" key="2">
    <source>
        <dbReference type="EMBL" id="CAF0815996.1"/>
    </source>
</evidence>
<dbReference type="AlphaFoldDB" id="A0A813U0R0"/>
<name>A0A813U0R0_9BILA</name>
<organism evidence="2 3">
    <name type="scientific">Adineta steineri</name>
    <dbReference type="NCBI Taxonomy" id="433720"/>
    <lineage>
        <taxon>Eukaryota</taxon>
        <taxon>Metazoa</taxon>
        <taxon>Spiralia</taxon>
        <taxon>Gnathifera</taxon>
        <taxon>Rotifera</taxon>
        <taxon>Eurotatoria</taxon>
        <taxon>Bdelloidea</taxon>
        <taxon>Adinetida</taxon>
        <taxon>Adinetidae</taxon>
        <taxon>Adineta</taxon>
    </lineage>
</organism>
<proteinExistence type="predicted"/>
<protein>
    <submittedName>
        <fullName evidence="2">Uncharacterized protein</fullName>
    </submittedName>
</protein>
<dbReference type="Proteomes" id="UP000663891">
    <property type="component" value="Unassembled WGS sequence"/>
</dbReference>
<dbReference type="EMBL" id="CAJNON010000027">
    <property type="protein sequence ID" value="CAF0815996.1"/>
    <property type="molecule type" value="Genomic_DNA"/>
</dbReference>
<evidence type="ECO:0000256" key="1">
    <source>
        <dbReference type="SAM" id="MobiDB-lite"/>
    </source>
</evidence>
<feature type="region of interest" description="Disordered" evidence="1">
    <location>
        <begin position="93"/>
        <end position="145"/>
    </location>
</feature>
<sequence length="145" mass="16659">METLARTERESSEHWRREAEDNRRLALQLEQEKNHVIQQRDDAFHQIEQMRQLLIHNMRLLPNDNDLMQLTVDEVRSLQTRLQQELSKLTTVEQTKSNNAQQTVSAIPGTSTVASPLTITSSSPNQKPPKQHSNKNVLVSSSSKH</sequence>
<evidence type="ECO:0000313" key="3">
    <source>
        <dbReference type="Proteomes" id="UP000663891"/>
    </source>
</evidence>
<feature type="compositionally biased region" description="Low complexity" evidence="1">
    <location>
        <begin position="134"/>
        <end position="145"/>
    </location>
</feature>
<accession>A0A813U0R0</accession>
<feature type="compositionally biased region" description="Polar residues" evidence="1">
    <location>
        <begin position="93"/>
        <end position="125"/>
    </location>
</feature>
<reference evidence="2" key="1">
    <citation type="submission" date="2021-02" db="EMBL/GenBank/DDBJ databases">
        <authorList>
            <person name="Nowell W R."/>
        </authorList>
    </citation>
    <scope>NUCLEOTIDE SEQUENCE</scope>
</reference>
<comment type="caution">
    <text evidence="2">The sequence shown here is derived from an EMBL/GenBank/DDBJ whole genome shotgun (WGS) entry which is preliminary data.</text>
</comment>